<dbReference type="Pfam" id="PF04074">
    <property type="entry name" value="DUF386"/>
    <property type="match status" value="1"/>
</dbReference>
<evidence type="ECO:0000313" key="1">
    <source>
        <dbReference type="EMBL" id="SCM76534.1"/>
    </source>
</evidence>
<sequence length="153" mass="17029">MFSGHLDNLDRDAAALPADILQCLRFLRQIDRGAVAGRIEIDGENAYGLVQEYLSAPREACKAEVHRLFADIQFMVSGEETIGYAPLPAGALPDEAHFEERDVGYFRSVDGESFIHLRPDAYAVFYPSDIHRPRCQAGNAPEAVRKIVVKVRV</sequence>
<dbReference type="RefSeq" id="WP_288196689.1">
    <property type="nucleotide sequence ID" value="NZ_LT608334.1"/>
</dbReference>
<dbReference type="NCBIfam" id="TIGR00022">
    <property type="entry name" value="YhcH/YjgK/YiaL family protein"/>
    <property type="match status" value="1"/>
</dbReference>
<accession>A0A212LG50</accession>
<dbReference type="InterPro" id="IPR037012">
    <property type="entry name" value="NanQ/TabA/YiaL_sf"/>
</dbReference>
<organism evidence="1">
    <name type="scientific">uncultured Pleomorphomonas sp</name>
    <dbReference type="NCBI Taxonomy" id="442121"/>
    <lineage>
        <taxon>Bacteria</taxon>
        <taxon>Pseudomonadati</taxon>
        <taxon>Pseudomonadota</taxon>
        <taxon>Alphaproteobacteria</taxon>
        <taxon>Hyphomicrobiales</taxon>
        <taxon>Pleomorphomonadaceae</taxon>
        <taxon>Pleomorphomonas</taxon>
        <taxon>environmental samples</taxon>
    </lineage>
</organism>
<dbReference type="EMBL" id="FMJD01000008">
    <property type="protein sequence ID" value="SCM76534.1"/>
    <property type="molecule type" value="Genomic_DNA"/>
</dbReference>
<reference evidence="1" key="1">
    <citation type="submission" date="2016-08" db="EMBL/GenBank/DDBJ databases">
        <authorList>
            <person name="Seilhamer J.J."/>
        </authorList>
    </citation>
    <scope>NUCLEOTIDE SEQUENCE</scope>
    <source>
        <strain evidence="1">86</strain>
    </source>
</reference>
<dbReference type="GO" id="GO:0005829">
    <property type="term" value="C:cytosol"/>
    <property type="evidence" value="ECO:0007669"/>
    <property type="project" value="TreeGrafter"/>
</dbReference>
<dbReference type="PANTHER" id="PTHR34986">
    <property type="entry name" value="EVOLVED BETA-GALACTOSIDASE SUBUNIT BETA"/>
    <property type="match status" value="1"/>
</dbReference>
<dbReference type="SUPFAM" id="SSF51197">
    <property type="entry name" value="Clavaminate synthase-like"/>
    <property type="match status" value="1"/>
</dbReference>
<gene>
    <name evidence="1" type="primary">yiaL</name>
    <name evidence="1" type="ORF">KL86PLE_40339</name>
</gene>
<dbReference type="AlphaFoldDB" id="A0A212LG50"/>
<dbReference type="InterPro" id="IPR004375">
    <property type="entry name" value="NanQ/TabA/YiaL"/>
</dbReference>
<dbReference type="Gene3D" id="2.60.120.370">
    <property type="entry name" value="YhcH/YjgK/YiaL"/>
    <property type="match status" value="1"/>
</dbReference>
<name>A0A212LG50_9HYPH</name>
<protein>
    <submittedName>
        <fullName evidence="1">Protein YiaL</fullName>
    </submittedName>
</protein>
<proteinExistence type="predicted"/>
<dbReference type="PANTHER" id="PTHR34986:SF1">
    <property type="entry name" value="PROTEIN YIAL"/>
    <property type="match status" value="1"/>
</dbReference>